<evidence type="ECO:0000313" key="1">
    <source>
        <dbReference type="EMBL" id="AGK61252.1"/>
    </source>
</evidence>
<gene>
    <name evidence="1" type="ORF">Asulf_01256</name>
</gene>
<dbReference type="Proteomes" id="UP000013307">
    <property type="component" value="Chromosome"/>
</dbReference>
<sequence>MEDEFLNNFMQIICSGVDNGEVTIRLKIPEEILKQVDLNKVVERLEKEIMLEYNLKKLHGKLRGKNLEKLLEEIEDEWGI</sequence>
<organism evidence="1 2">
    <name type="scientific">Archaeoglobus sulfaticallidus PM70-1</name>
    <dbReference type="NCBI Taxonomy" id="387631"/>
    <lineage>
        <taxon>Archaea</taxon>
        <taxon>Methanobacteriati</taxon>
        <taxon>Methanobacteriota</taxon>
        <taxon>Archaeoglobi</taxon>
        <taxon>Archaeoglobales</taxon>
        <taxon>Archaeoglobaceae</taxon>
        <taxon>Archaeoglobus</taxon>
    </lineage>
</organism>
<accession>N0BG25</accession>
<evidence type="ECO:0000313" key="2">
    <source>
        <dbReference type="Proteomes" id="UP000013307"/>
    </source>
</evidence>
<reference evidence="1 2" key="1">
    <citation type="journal article" date="2013" name="Genome Announc.">
        <title>Complete Genome Sequence of the Thermophilic and Facultatively Chemolithoautotrophic Sulfate Reducer Archaeoglobus sulfaticallidus Strain PM70-1T.</title>
        <authorList>
            <person name="Stokke R."/>
            <person name="Hocking W.P."/>
            <person name="Steinsbu B.O."/>
            <person name="Steen I.H."/>
        </authorList>
    </citation>
    <scope>NUCLEOTIDE SEQUENCE [LARGE SCALE GENOMIC DNA]</scope>
    <source>
        <strain evidence="1">PM70-1</strain>
    </source>
</reference>
<dbReference type="AlphaFoldDB" id="N0BG25"/>
<dbReference type="EMBL" id="CP005290">
    <property type="protein sequence ID" value="AGK61252.1"/>
    <property type="molecule type" value="Genomic_DNA"/>
</dbReference>
<dbReference type="HOGENOM" id="CLU_195702_0_0_2"/>
<proteinExistence type="predicted"/>
<dbReference type="eggNOG" id="arCOG12958">
    <property type="taxonomic scope" value="Archaea"/>
</dbReference>
<protein>
    <submittedName>
        <fullName evidence="1">Uncharacterized protein</fullName>
    </submittedName>
</protein>
<dbReference type="STRING" id="387631.Asulf_01256"/>
<keyword evidence="2" id="KW-1185">Reference proteome</keyword>
<dbReference type="KEGG" id="ast:Asulf_01256"/>
<name>N0BG25_9EURY</name>